<sequence length="564" mass="61887">MAPGSHFLLSSTMEFTFTKRNNRKLLHEGYAYVMDRTKADNVTIFWRCEKRGECKGRLKTVNDVLEGRPSTHSHPPSVARCLALKTVGDIKQRAKQSLVWQHTLQPITGFCRCDVSFMLRTVEPGDVTTTCPQLVISGQNLSCTCQTTNTASPPATVRWEGRDSEKLVKTNVQREDNGTQFTCHVTWAGRVYTSITYTLIVAVEPGSVTTTCPQLLISGQNLSCTCQTTNTASPPATVRWEGRDSEKLVKTNVQREDNGTQFTCHVTWTGRVYTSINYTLLTTNTASPPATVRWEGRDSEKLVKTNVQREDNGTQFTCHVTWAGRVYTSINYTVEGPSDVVISLTDAGSNGSSVITLSCNTTGVVYPSVNFTWSTGVCHNETHAARSSTCTASLHAEDDGKSVTCTAINSNDSRISVSTSVTLRIDGAGNIFILTSDSHSTTSAVLGPVVGAAVAVVVAAVIAILFVVLIKKRRRKIKKAPEKTIRSPPCQDSEFEDHINVVYESSDTAGPKSSSTTSHWNKQVCTRKYEDIPSEGYYSQIRQMATGKTFAESDRCLTMNLYSN</sequence>
<feature type="transmembrane region" description="Helical" evidence="11">
    <location>
        <begin position="445"/>
        <end position="470"/>
    </location>
</feature>
<dbReference type="Gene3D" id="2.60.40.10">
    <property type="entry name" value="Immunoglobulins"/>
    <property type="match status" value="1"/>
</dbReference>
<dbReference type="OrthoDB" id="10012075at2759"/>
<name>A0A2T7P292_POMCA</name>
<dbReference type="Pfam" id="PF04500">
    <property type="entry name" value="FLYWCH"/>
    <property type="match status" value="1"/>
</dbReference>
<organism evidence="13 14">
    <name type="scientific">Pomacea canaliculata</name>
    <name type="common">Golden apple snail</name>
    <dbReference type="NCBI Taxonomy" id="400727"/>
    <lineage>
        <taxon>Eukaryota</taxon>
        <taxon>Metazoa</taxon>
        <taxon>Spiralia</taxon>
        <taxon>Lophotrochozoa</taxon>
        <taxon>Mollusca</taxon>
        <taxon>Gastropoda</taxon>
        <taxon>Caenogastropoda</taxon>
        <taxon>Architaenioglossa</taxon>
        <taxon>Ampullarioidea</taxon>
        <taxon>Ampullariidae</taxon>
        <taxon>Pomacea</taxon>
    </lineage>
</organism>
<dbReference type="EMBL" id="PZQS01000007">
    <property type="protein sequence ID" value="PVD27528.1"/>
    <property type="molecule type" value="Genomic_DNA"/>
</dbReference>
<keyword evidence="4" id="KW-0430">Lectin</keyword>
<keyword evidence="9 11" id="KW-0472">Membrane</keyword>
<keyword evidence="8 11" id="KW-1133">Transmembrane helix</keyword>
<dbReference type="PANTHER" id="PTHR12035:SF125">
    <property type="entry name" value="SIALIC ACID-BINDING IG-LIKE LECTIN 5"/>
    <property type="match status" value="1"/>
</dbReference>
<evidence type="ECO:0000256" key="1">
    <source>
        <dbReference type="ARBA" id="ARBA00004167"/>
    </source>
</evidence>
<evidence type="ECO:0000256" key="5">
    <source>
        <dbReference type="ARBA" id="ARBA00022771"/>
    </source>
</evidence>
<dbReference type="SUPFAM" id="SSF48726">
    <property type="entry name" value="Immunoglobulin"/>
    <property type="match status" value="2"/>
</dbReference>
<reference evidence="13 14" key="1">
    <citation type="submission" date="2018-04" db="EMBL/GenBank/DDBJ databases">
        <title>The genome of golden apple snail Pomacea canaliculata provides insight into stress tolerance and invasive adaptation.</title>
        <authorList>
            <person name="Liu C."/>
            <person name="Liu B."/>
            <person name="Ren Y."/>
            <person name="Zhang Y."/>
            <person name="Wang H."/>
            <person name="Li S."/>
            <person name="Jiang F."/>
            <person name="Yin L."/>
            <person name="Zhang G."/>
            <person name="Qian W."/>
            <person name="Fan W."/>
        </authorList>
    </citation>
    <scope>NUCLEOTIDE SEQUENCE [LARGE SCALE GENOMIC DNA]</scope>
    <source>
        <strain evidence="13">SZHN2017</strain>
        <tissue evidence="13">Muscle</tissue>
    </source>
</reference>
<dbReference type="GO" id="GO:0008270">
    <property type="term" value="F:zinc ion binding"/>
    <property type="evidence" value="ECO:0007669"/>
    <property type="project" value="UniProtKB-KW"/>
</dbReference>
<dbReference type="GO" id="GO:0033691">
    <property type="term" value="F:sialic acid binding"/>
    <property type="evidence" value="ECO:0007669"/>
    <property type="project" value="TreeGrafter"/>
</dbReference>
<keyword evidence="3" id="KW-0479">Metal-binding</keyword>
<gene>
    <name evidence="13" type="ORF">C0Q70_12690</name>
</gene>
<keyword evidence="5" id="KW-0863">Zinc-finger</keyword>
<evidence type="ECO:0000256" key="10">
    <source>
        <dbReference type="ARBA" id="ARBA00038361"/>
    </source>
</evidence>
<comment type="subcellular location">
    <subcellularLocation>
        <location evidence="1">Membrane</location>
        <topology evidence="1">Single-pass membrane protein</topology>
    </subcellularLocation>
</comment>
<evidence type="ECO:0000313" key="13">
    <source>
        <dbReference type="EMBL" id="PVD27528.1"/>
    </source>
</evidence>
<dbReference type="GO" id="GO:0005886">
    <property type="term" value="C:plasma membrane"/>
    <property type="evidence" value="ECO:0007669"/>
    <property type="project" value="TreeGrafter"/>
</dbReference>
<keyword evidence="7" id="KW-0130">Cell adhesion</keyword>
<dbReference type="InterPro" id="IPR003599">
    <property type="entry name" value="Ig_sub"/>
</dbReference>
<dbReference type="AlphaFoldDB" id="A0A2T7P292"/>
<dbReference type="STRING" id="400727.A0A2T7P292"/>
<evidence type="ECO:0000256" key="3">
    <source>
        <dbReference type="ARBA" id="ARBA00022723"/>
    </source>
</evidence>
<evidence type="ECO:0000256" key="6">
    <source>
        <dbReference type="ARBA" id="ARBA00022833"/>
    </source>
</evidence>
<dbReference type="PANTHER" id="PTHR12035">
    <property type="entry name" value="SIALIC ACID BINDING IMMUNOGLOBULIN-LIKE LECTIN"/>
    <property type="match status" value="1"/>
</dbReference>
<dbReference type="InterPro" id="IPR051036">
    <property type="entry name" value="SIGLEC"/>
</dbReference>
<protein>
    <recommendedName>
        <fullName evidence="12">Ig-like domain-containing protein</fullName>
    </recommendedName>
</protein>
<comment type="caution">
    <text evidence="13">The sequence shown here is derived from an EMBL/GenBank/DDBJ whole genome shotgun (WGS) entry which is preliminary data.</text>
</comment>
<evidence type="ECO:0000256" key="4">
    <source>
        <dbReference type="ARBA" id="ARBA00022734"/>
    </source>
</evidence>
<keyword evidence="2 11" id="KW-0812">Transmembrane</keyword>
<dbReference type="InterPro" id="IPR007110">
    <property type="entry name" value="Ig-like_dom"/>
</dbReference>
<feature type="domain" description="Ig-like" evidence="12">
    <location>
        <begin position="337"/>
        <end position="422"/>
    </location>
</feature>
<keyword evidence="6" id="KW-0862">Zinc</keyword>
<feature type="domain" description="Ig-like" evidence="12">
    <location>
        <begin position="205"/>
        <end position="267"/>
    </location>
</feature>
<dbReference type="InterPro" id="IPR013783">
    <property type="entry name" value="Ig-like_fold"/>
</dbReference>
<proteinExistence type="inferred from homology"/>
<dbReference type="GO" id="GO:0007155">
    <property type="term" value="P:cell adhesion"/>
    <property type="evidence" value="ECO:0007669"/>
    <property type="project" value="UniProtKB-KW"/>
</dbReference>
<evidence type="ECO:0000256" key="11">
    <source>
        <dbReference type="SAM" id="Phobius"/>
    </source>
</evidence>
<accession>A0A2T7P292</accession>
<keyword evidence="14" id="KW-1185">Reference proteome</keyword>
<evidence type="ECO:0000256" key="7">
    <source>
        <dbReference type="ARBA" id="ARBA00022889"/>
    </source>
</evidence>
<feature type="domain" description="Ig-like" evidence="12">
    <location>
        <begin position="124"/>
        <end position="196"/>
    </location>
</feature>
<comment type="similarity">
    <text evidence="10">Belongs to the immunoglobulin superfamily. SIGLEC (sialic acid binding Ig-like lectin) family.</text>
</comment>
<evidence type="ECO:0000256" key="2">
    <source>
        <dbReference type="ARBA" id="ARBA00022692"/>
    </source>
</evidence>
<evidence type="ECO:0000256" key="8">
    <source>
        <dbReference type="ARBA" id="ARBA00022989"/>
    </source>
</evidence>
<evidence type="ECO:0000313" key="14">
    <source>
        <dbReference type="Proteomes" id="UP000245119"/>
    </source>
</evidence>
<dbReference type="SMART" id="SM00409">
    <property type="entry name" value="IG"/>
    <property type="match status" value="2"/>
</dbReference>
<dbReference type="PROSITE" id="PS50835">
    <property type="entry name" value="IG_LIKE"/>
    <property type="match status" value="3"/>
</dbReference>
<dbReference type="Gene3D" id="2.20.25.240">
    <property type="match status" value="1"/>
</dbReference>
<dbReference type="InterPro" id="IPR036179">
    <property type="entry name" value="Ig-like_dom_sf"/>
</dbReference>
<dbReference type="Proteomes" id="UP000245119">
    <property type="component" value="Linkage Group LG7"/>
</dbReference>
<dbReference type="GO" id="GO:0030246">
    <property type="term" value="F:carbohydrate binding"/>
    <property type="evidence" value="ECO:0007669"/>
    <property type="project" value="UniProtKB-KW"/>
</dbReference>
<dbReference type="InterPro" id="IPR007588">
    <property type="entry name" value="Znf_FLYWCH"/>
</dbReference>
<evidence type="ECO:0000259" key="12">
    <source>
        <dbReference type="PROSITE" id="PS50835"/>
    </source>
</evidence>
<evidence type="ECO:0000256" key="9">
    <source>
        <dbReference type="ARBA" id="ARBA00023136"/>
    </source>
</evidence>